<proteinExistence type="predicted"/>
<evidence type="ECO:0000256" key="1">
    <source>
        <dbReference type="ARBA" id="ARBA00022737"/>
    </source>
</evidence>
<reference evidence="3 4" key="1">
    <citation type="submission" date="2018-10" db="EMBL/GenBank/DDBJ databases">
        <title>Genome Sequencing of Pantoea dispersa DSM 32899.</title>
        <authorList>
            <person name="Nawrath M."/>
            <person name="Ottenheim C."/>
            <person name="Wilm A."/>
            <person name="Zimmermann W."/>
            <person name="Wu J.C."/>
        </authorList>
    </citation>
    <scope>NUCLEOTIDE SEQUENCE [LARGE SCALE GENOMIC DNA]</scope>
    <source>
        <strain evidence="3 4">DSM 32899</strain>
    </source>
</reference>
<sequence>MKNQSAENFFSGRQLSLAQVIERGNETEAKKLATQTDLNKPGKQGMTLLFFALQNSYEKDRKQLAIVSALVRAGANPLQQIPEIGSAAEVSVKSDDPVFVAALIEGGMSPNAEVEDTPVIFGAASEHSLKVMSYLVKKGADVNKKDSLGQTVLIESLSGFQLDSVIWLLEHGADARITTENGWGFNNMLAKIIERQSNASNAEKLENIKNLAIKKGMKWPPTDY</sequence>
<dbReference type="Gene3D" id="1.25.40.20">
    <property type="entry name" value="Ankyrin repeat-containing domain"/>
    <property type="match status" value="1"/>
</dbReference>
<keyword evidence="1" id="KW-0677">Repeat</keyword>
<dbReference type="InterPro" id="IPR036770">
    <property type="entry name" value="Ankyrin_rpt-contain_sf"/>
</dbReference>
<dbReference type="Proteomes" id="UP000319411">
    <property type="component" value="Chromosome"/>
</dbReference>
<dbReference type="AlphaFoldDB" id="A0A518XHA3"/>
<dbReference type="KEGG" id="pdis:D8B20_02895"/>
<evidence type="ECO:0000313" key="4">
    <source>
        <dbReference type="Proteomes" id="UP000319411"/>
    </source>
</evidence>
<organism evidence="3 4">
    <name type="scientific">Candidatus Pantoea soli</name>
    <dbReference type="NCBI Taxonomy" id="3098669"/>
    <lineage>
        <taxon>Bacteria</taxon>
        <taxon>Pseudomonadati</taxon>
        <taxon>Pseudomonadota</taxon>
        <taxon>Gammaproteobacteria</taxon>
        <taxon>Enterobacterales</taxon>
        <taxon>Erwiniaceae</taxon>
        <taxon>Pantoea</taxon>
    </lineage>
</organism>
<name>A0A518XHA3_9GAMM</name>
<keyword evidence="4" id="KW-1185">Reference proteome</keyword>
<dbReference type="InterPro" id="IPR002110">
    <property type="entry name" value="Ankyrin_rpt"/>
</dbReference>
<dbReference type="InterPro" id="IPR050745">
    <property type="entry name" value="Multifunctional_regulatory"/>
</dbReference>
<keyword evidence="2" id="KW-0040">ANK repeat</keyword>
<gene>
    <name evidence="3" type="ORF">D8B20_02895</name>
</gene>
<dbReference type="PANTHER" id="PTHR24189:SF50">
    <property type="entry name" value="ANKYRIN REPEAT AND SOCS BOX PROTEIN 2"/>
    <property type="match status" value="1"/>
</dbReference>
<protein>
    <submittedName>
        <fullName evidence="3">Ankyrin repeat domain-containing protein</fullName>
    </submittedName>
</protein>
<dbReference type="OrthoDB" id="9812708at2"/>
<accession>A0A518XHA3</accession>
<dbReference type="EMBL" id="CP032702">
    <property type="protein sequence ID" value="QDY43583.1"/>
    <property type="molecule type" value="Genomic_DNA"/>
</dbReference>
<dbReference type="SMART" id="SM00248">
    <property type="entry name" value="ANK"/>
    <property type="match status" value="3"/>
</dbReference>
<dbReference type="SUPFAM" id="SSF48403">
    <property type="entry name" value="Ankyrin repeat"/>
    <property type="match status" value="1"/>
</dbReference>
<dbReference type="Pfam" id="PF12796">
    <property type="entry name" value="Ank_2"/>
    <property type="match status" value="1"/>
</dbReference>
<evidence type="ECO:0000313" key="3">
    <source>
        <dbReference type="EMBL" id="QDY43583.1"/>
    </source>
</evidence>
<dbReference type="PANTHER" id="PTHR24189">
    <property type="entry name" value="MYOTROPHIN"/>
    <property type="match status" value="1"/>
</dbReference>
<evidence type="ECO:0000256" key="2">
    <source>
        <dbReference type="ARBA" id="ARBA00023043"/>
    </source>
</evidence>